<dbReference type="SUPFAM" id="SSF53223">
    <property type="entry name" value="Aminoacid dehydrogenase-like, N-terminal domain"/>
    <property type="match status" value="1"/>
</dbReference>
<dbReference type="EMBL" id="VFOR01000001">
    <property type="protein sequence ID" value="TQL62509.1"/>
    <property type="molecule type" value="Genomic_DNA"/>
</dbReference>
<dbReference type="InterPro" id="IPR046346">
    <property type="entry name" value="Aminoacid_DH-like_N_sf"/>
</dbReference>
<organism evidence="4 5">
    <name type="scientific">Propioniferax innocua</name>
    <dbReference type="NCBI Taxonomy" id="1753"/>
    <lineage>
        <taxon>Bacteria</taxon>
        <taxon>Bacillati</taxon>
        <taxon>Actinomycetota</taxon>
        <taxon>Actinomycetes</taxon>
        <taxon>Propionibacteriales</taxon>
        <taxon>Propionibacteriaceae</taxon>
        <taxon>Propioniferax</taxon>
    </lineage>
</organism>
<feature type="domain" description="Shikimate dehydrogenase substrate binding N-terminal" evidence="3">
    <location>
        <begin position="5"/>
        <end position="70"/>
    </location>
</feature>
<proteinExistence type="predicted"/>
<evidence type="ECO:0000256" key="2">
    <source>
        <dbReference type="ARBA" id="ARBA00023141"/>
    </source>
</evidence>
<dbReference type="InterPro" id="IPR022893">
    <property type="entry name" value="Shikimate_DH_fam"/>
</dbReference>
<gene>
    <name evidence="4" type="ORF">FB460_0287</name>
</gene>
<dbReference type="Gene3D" id="3.40.50.10860">
    <property type="entry name" value="Leucine Dehydrogenase, chain A, domain 1"/>
    <property type="match status" value="1"/>
</dbReference>
<name>A0A542ZQI2_9ACTN</name>
<dbReference type="NCBIfam" id="NF001311">
    <property type="entry name" value="PRK00258.1-3"/>
    <property type="match status" value="1"/>
</dbReference>
<dbReference type="Proteomes" id="UP000316196">
    <property type="component" value="Unassembled WGS sequence"/>
</dbReference>
<reference evidence="4 5" key="1">
    <citation type="submission" date="2019-06" db="EMBL/GenBank/DDBJ databases">
        <title>Sequencing the genomes of 1000 actinobacteria strains.</title>
        <authorList>
            <person name="Klenk H.-P."/>
        </authorList>
    </citation>
    <scope>NUCLEOTIDE SEQUENCE [LARGE SCALE GENOMIC DNA]</scope>
    <source>
        <strain evidence="4 5">DSM 8251</strain>
    </source>
</reference>
<dbReference type="OrthoDB" id="9776868at2"/>
<sequence>MQCAVVGKPVAHSLSPAIHRVAYAHLGLDWSYEAIEIDEGDLPGFVNGLNRDEWRGLSVTMPHKVDAARLGVGDEVVALGGVANTLVFGPDSAMAHNTDVSGFEIALADRGIARIERLLLVGNGATARSALIAGSRLGAAEVEIWCRRPERAEDLRTLGGELGVVTRVHAFDALPDEGTVHDLAISTVPAAAGAVHAERIAAASAAVFDVIYDPWPTPLAGAAEARGLTVLNGLDLLAAQALGQIELFTGRSVSLELALTAARDEIAARGRL</sequence>
<dbReference type="GO" id="GO:0019632">
    <property type="term" value="P:shikimate metabolic process"/>
    <property type="evidence" value="ECO:0007669"/>
    <property type="project" value="TreeGrafter"/>
</dbReference>
<dbReference type="GO" id="GO:0004764">
    <property type="term" value="F:shikimate 3-dehydrogenase (NADP+) activity"/>
    <property type="evidence" value="ECO:0007669"/>
    <property type="project" value="InterPro"/>
</dbReference>
<dbReference type="AlphaFoldDB" id="A0A542ZQI2"/>
<dbReference type="InterPro" id="IPR036291">
    <property type="entry name" value="NAD(P)-bd_dom_sf"/>
</dbReference>
<comment type="pathway">
    <text evidence="1">Metabolic intermediate biosynthesis; chorismate biosynthesis; chorismate from D-erythrose 4-phosphate and phosphoenolpyruvate: step 4/7.</text>
</comment>
<protein>
    <submittedName>
        <fullName evidence="4">Shikimate dehydrogenase</fullName>
    </submittedName>
</protein>
<evidence type="ECO:0000313" key="4">
    <source>
        <dbReference type="EMBL" id="TQL62509.1"/>
    </source>
</evidence>
<dbReference type="Pfam" id="PF08501">
    <property type="entry name" value="Shikimate_dh_N"/>
    <property type="match status" value="1"/>
</dbReference>
<dbReference type="Gene3D" id="3.40.50.720">
    <property type="entry name" value="NAD(P)-binding Rossmann-like Domain"/>
    <property type="match status" value="1"/>
</dbReference>
<evidence type="ECO:0000259" key="3">
    <source>
        <dbReference type="Pfam" id="PF08501"/>
    </source>
</evidence>
<keyword evidence="2" id="KW-0057">Aromatic amino acid biosynthesis</keyword>
<dbReference type="GO" id="GO:0005829">
    <property type="term" value="C:cytosol"/>
    <property type="evidence" value="ECO:0007669"/>
    <property type="project" value="TreeGrafter"/>
</dbReference>
<dbReference type="PANTHER" id="PTHR21089:SF1">
    <property type="entry name" value="BIFUNCTIONAL 3-DEHYDROQUINATE DEHYDRATASE_SHIKIMATE DEHYDROGENASE, CHLOROPLASTIC"/>
    <property type="match status" value="1"/>
</dbReference>
<dbReference type="GO" id="GO:0050661">
    <property type="term" value="F:NADP binding"/>
    <property type="evidence" value="ECO:0007669"/>
    <property type="project" value="TreeGrafter"/>
</dbReference>
<evidence type="ECO:0000256" key="1">
    <source>
        <dbReference type="ARBA" id="ARBA00004871"/>
    </source>
</evidence>
<evidence type="ECO:0000313" key="5">
    <source>
        <dbReference type="Proteomes" id="UP000316196"/>
    </source>
</evidence>
<accession>A0A542ZQI2</accession>
<dbReference type="CDD" id="cd01065">
    <property type="entry name" value="NAD_bind_Shikimate_DH"/>
    <property type="match status" value="1"/>
</dbReference>
<dbReference type="PANTHER" id="PTHR21089">
    <property type="entry name" value="SHIKIMATE DEHYDROGENASE"/>
    <property type="match status" value="1"/>
</dbReference>
<dbReference type="GO" id="GO:0009073">
    <property type="term" value="P:aromatic amino acid family biosynthetic process"/>
    <property type="evidence" value="ECO:0007669"/>
    <property type="project" value="UniProtKB-KW"/>
</dbReference>
<comment type="caution">
    <text evidence="4">The sequence shown here is derived from an EMBL/GenBank/DDBJ whole genome shotgun (WGS) entry which is preliminary data.</text>
</comment>
<keyword evidence="5" id="KW-1185">Reference proteome</keyword>
<keyword evidence="2" id="KW-0028">Amino-acid biosynthesis</keyword>
<dbReference type="SUPFAM" id="SSF51735">
    <property type="entry name" value="NAD(P)-binding Rossmann-fold domains"/>
    <property type="match status" value="1"/>
</dbReference>
<dbReference type="InterPro" id="IPR013708">
    <property type="entry name" value="Shikimate_DH-bd_N"/>
</dbReference>
<dbReference type="GO" id="GO:0009423">
    <property type="term" value="P:chorismate biosynthetic process"/>
    <property type="evidence" value="ECO:0007669"/>
    <property type="project" value="TreeGrafter"/>
</dbReference>